<reference evidence="6" key="1">
    <citation type="submission" date="2025-08" db="UniProtKB">
        <authorList>
            <consortium name="RefSeq"/>
        </authorList>
    </citation>
    <scope>IDENTIFICATION</scope>
</reference>
<dbReference type="Pfam" id="PF00201">
    <property type="entry name" value="UDPGT"/>
    <property type="match status" value="2"/>
</dbReference>
<dbReference type="InterPro" id="IPR002213">
    <property type="entry name" value="UDP_glucos_trans"/>
</dbReference>
<keyword evidence="4" id="KW-0812">Transmembrane</keyword>
<protein>
    <submittedName>
        <fullName evidence="6">UDP-glucuronosyltransferase 2B31-like isoform X2</fullName>
    </submittedName>
</protein>
<keyword evidence="5" id="KW-1185">Reference proteome</keyword>
<keyword evidence="4" id="KW-1133">Transmembrane helix</keyword>
<evidence type="ECO:0000256" key="1">
    <source>
        <dbReference type="ARBA" id="ARBA00009995"/>
    </source>
</evidence>
<dbReference type="Proteomes" id="UP000695022">
    <property type="component" value="Unplaced"/>
</dbReference>
<keyword evidence="4" id="KW-0472">Membrane</keyword>
<keyword evidence="2" id="KW-0328">Glycosyltransferase</keyword>
<feature type="transmembrane region" description="Helical" evidence="4">
    <location>
        <begin position="377"/>
        <end position="404"/>
    </location>
</feature>
<evidence type="ECO:0000256" key="2">
    <source>
        <dbReference type="ARBA" id="ARBA00022676"/>
    </source>
</evidence>
<evidence type="ECO:0000313" key="5">
    <source>
        <dbReference type="Proteomes" id="UP000695022"/>
    </source>
</evidence>
<evidence type="ECO:0000256" key="3">
    <source>
        <dbReference type="ARBA" id="ARBA00022679"/>
    </source>
</evidence>
<organism evidence="5 6">
    <name type="scientific">Priapulus caudatus</name>
    <name type="common">Priapulid worm</name>
    <dbReference type="NCBI Taxonomy" id="37621"/>
    <lineage>
        <taxon>Eukaryota</taxon>
        <taxon>Metazoa</taxon>
        <taxon>Ecdysozoa</taxon>
        <taxon>Scalidophora</taxon>
        <taxon>Priapulida</taxon>
        <taxon>Priapulimorpha</taxon>
        <taxon>Priapulimorphida</taxon>
        <taxon>Priapulidae</taxon>
        <taxon>Priapulus</taxon>
    </lineage>
</organism>
<dbReference type="Gene3D" id="3.40.50.2000">
    <property type="entry name" value="Glycogen Phosphorylase B"/>
    <property type="match status" value="1"/>
</dbReference>
<accession>A0ABM1EBE9</accession>
<sequence>MTSLTCEASQQTFNASLSTKTNAMRRWYLLKFGKWLSMFTAISAYNEKRFCDQIVMEPGLLGKIKDGGFDYVIIDHVDACGRLLANYVGKPFAIVHSFPTNTILYGEGGSPLVLSYTPTHGMYRTTHFSDKMTFLESVHNVLHYVIHKVLVHVTLERTMNAFGWSHGLLQSHERYERITDRAALVLFSSNPAFDHPRPTMPHVQHTGGQLCQPLKALPQKLDDLLARTNRKVIYMSFGTLLHGPGGLNENDLLGHSKVASFITHGGINGLWQAICHATPVVVMPIFADQFRNAHMAQERGIGEMIDFHTITTESLQSALRRVVENDAYAARVRQLSKLYHHSLPMSPDETVSFWVNYTMLYADQQAPAYTELNFLQYWLIDVIACLLVIAAFFAWLTYVVLIASISISTRVIRRCCRRSIRNIISA</sequence>
<comment type="similarity">
    <text evidence="1">Belongs to the UDP-glycosyltransferase family.</text>
</comment>
<keyword evidence="3" id="KW-0808">Transferase</keyword>
<dbReference type="PANTHER" id="PTHR48043">
    <property type="entry name" value="EG:EG0003.4 PROTEIN-RELATED"/>
    <property type="match status" value="1"/>
</dbReference>
<name>A0ABM1EBE9_PRICU</name>
<dbReference type="CDD" id="cd03784">
    <property type="entry name" value="GT1_Gtf-like"/>
    <property type="match status" value="1"/>
</dbReference>
<dbReference type="SUPFAM" id="SSF53756">
    <property type="entry name" value="UDP-Glycosyltransferase/glycogen phosphorylase"/>
    <property type="match status" value="1"/>
</dbReference>
<dbReference type="PANTHER" id="PTHR48043:SF145">
    <property type="entry name" value="FI06409P-RELATED"/>
    <property type="match status" value="1"/>
</dbReference>
<evidence type="ECO:0000256" key="4">
    <source>
        <dbReference type="SAM" id="Phobius"/>
    </source>
</evidence>
<gene>
    <name evidence="6" type="primary">LOC106810536</name>
</gene>
<proteinExistence type="inferred from homology"/>
<dbReference type="RefSeq" id="XP_014669520.1">
    <property type="nucleotide sequence ID" value="XM_014814034.1"/>
</dbReference>
<dbReference type="GeneID" id="106810536"/>
<evidence type="ECO:0000313" key="6">
    <source>
        <dbReference type="RefSeq" id="XP_014669520.1"/>
    </source>
</evidence>
<dbReference type="InterPro" id="IPR050271">
    <property type="entry name" value="UDP-glycosyltransferase"/>
</dbReference>